<evidence type="ECO:0000313" key="1">
    <source>
        <dbReference type="EMBL" id="MCS0808855.1"/>
    </source>
</evidence>
<dbReference type="Proteomes" id="UP001206126">
    <property type="component" value="Unassembled WGS sequence"/>
</dbReference>
<proteinExistence type="predicted"/>
<evidence type="ECO:0000313" key="2">
    <source>
        <dbReference type="Proteomes" id="UP001206126"/>
    </source>
</evidence>
<organism evidence="1 2">
    <name type="scientific">Massilia agilis</name>
    <dbReference type="NCBI Taxonomy" id="1811226"/>
    <lineage>
        <taxon>Bacteria</taxon>
        <taxon>Pseudomonadati</taxon>
        <taxon>Pseudomonadota</taxon>
        <taxon>Betaproteobacteria</taxon>
        <taxon>Burkholderiales</taxon>
        <taxon>Oxalobacteraceae</taxon>
        <taxon>Telluria group</taxon>
        <taxon>Massilia</taxon>
    </lineage>
</organism>
<reference evidence="1 2" key="1">
    <citation type="submission" date="2022-08" db="EMBL/GenBank/DDBJ databases">
        <title>Reclassification of Massilia species as members of the genera Telluria, Duganella, Pseudoduganella, Mokoshia gen. nov. and Zemynaea gen. nov. using orthogonal and non-orthogonal genome-based approaches.</title>
        <authorList>
            <person name="Bowman J.P."/>
        </authorList>
    </citation>
    <scope>NUCLEOTIDE SEQUENCE [LARGE SCALE GENOMIC DNA]</scope>
    <source>
        <strain evidence="1 2">JCM 31605</strain>
    </source>
</reference>
<comment type="caution">
    <text evidence="1">The sequence shown here is derived from an EMBL/GenBank/DDBJ whole genome shotgun (WGS) entry which is preliminary data.</text>
</comment>
<gene>
    <name evidence="1" type="ORF">NX774_13075</name>
</gene>
<name>A0ABT2DC27_9BURK</name>
<accession>A0ABT2DC27</accession>
<keyword evidence="2" id="KW-1185">Reference proteome</keyword>
<evidence type="ECO:0008006" key="3">
    <source>
        <dbReference type="Google" id="ProtNLM"/>
    </source>
</evidence>
<dbReference type="EMBL" id="JANUHB010000002">
    <property type="protein sequence ID" value="MCS0808855.1"/>
    <property type="molecule type" value="Genomic_DNA"/>
</dbReference>
<protein>
    <recommendedName>
        <fullName evidence="3">Late embryogenesis abundant protein</fullName>
    </recommendedName>
</protein>
<dbReference type="RefSeq" id="WP_258822609.1">
    <property type="nucleotide sequence ID" value="NZ_JANUHB010000002.1"/>
</dbReference>
<sequence>MPQSTALELPQAITTLLQVLGATSIAGVLSSWSALLAFPPELAIESVIDKSKKFNSESRIKIKNLGKLPAINIFCDVHDGDIRMGPIKLKMTAINTGSTRIHKLSGGESAETSVTPGVHLSEAAQLTTFSYVLRLKYEAKILFFKKKFSKKWKVELRNFEDGFSWNIAPIE</sequence>